<feature type="compositionally biased region" description="Polar residues" evidence="1">
    <location>
        <begin position="368"/>
        <end position="377"/>
    </location>
</feature>
<feature type="compositionally biased region" description="Pro residues" evidence="1">
    <location>
        <begin position="168"/>
        <end position="177"/>
    </location>
</feature>
<feature type="compositionally biased region" description="Basic and acidic residues" evidence="1">
    <location>
        <begin position="9"/>
        <end position="20"/>
    </location>
</feature>
<accession>A0A4P7NCD6</accession>
<feature type="region of interest" description="Disordered" evidence="1">
    <location>
        <begin position="161"/>
        <end position="220"/>
    </location>
</feature>
<name>A0A4P7NCD6_PYROR</name>
<evidence type="ECO:0000313" key="2">
    <source>
        <dbReference type="EMBL" id="QBZ58180.1"/>
    </source>
</evidence>
<feature type="region of interest" description="Disordered" evidence="1">
    <location>
        <begin position="311"/>
        <end position="377"/>
    </location>
</feature>
<sequence length="377" mass="40810">MPNCWEAHALPDRAASDAHRPQQRLCVAGLHQRAHSVTDPYHAGARHRHQQTVRPVSAEGQRRDGPHARQSAYGAPPPAQDYGYRGPGATGSEYRTPSAAEFYAGVWQPPSSPRHSNVPSVGGYQAPEQPVYASDPAPSGVHSYPMSPPYTPAPGASYASPAVGYAQTPPPPTPSSPYTPYQGYQQPYQTQPFSPVSPQQPSGVYQAYRDPSAPYQQPQGQYTAYRPQVPTLKVSHQSSGVPPSAAGQSFIAELPAEEVPSTRMKPDRQQPVELMAETPAWKDPVLGGDTAEQWAEELSKRFERTTIDAQNNYSGSVEAPAPLRIRKSTKKTGDHPTSSTGHPRTFDVGGLDQPNQSDPAQLIHQHLWSGSRQGPAP</sequence>
<reference evidence="2 3" key="1">
    <citation type="journal article" date="2019" name="Mol. Biol. Evol.">
        <title>Blast fungal genomes show frequent chromosomal changes, gene gains and losses, and effector gene turnover.</title>
        <authorList>
            <person name="Gomez Luciano L.B."/>
            <person name="Jason Tsai I."/>
            <person name="Chuma I."/>
            <person name="Tosa Y."/>
            <person name="Chen Y.H."/>
            <person name="Li J.Y."/>
            <person name="Li M.Y."/>
            <person name="Jade Lu M.Y."/>
            <person name="Nakayashiki H."/>
            <person name="Li W.H."/>
        </authorList>
    </citation>
    <scope>NUCLEOTIDE SEQUENCE [LARGE SCALE GENOMIC DNA]</scope>
    <source>
        <strain evidence="2">MZ5-1-6</strain>
    </source>
</reference>
<gene>
    <name evidence="2" type="ORF">PoMZ_03123</name>
</gene>
<dbReference type="EMBL" id="CP034206">
    <property type="protein sequence ID" value="QBZ58180.1"/>
    <property type="molecule type" value="Genomic_DNA"/>
</dbReference>
<feature type="region of interest" description="Disordered" evidence="1">
    <location>
        <begin position="40"/>
        <end position="145"/>
    </location>
</feature>
<organism evidence="2 3">
    <name type="scientific">Pyricularia oryzae</name>
    <name type="common">Rice blast fungus</name>
    <name type="synonym">Magnaporthe oryzae</name>
    <dbReference type="NCBI Taxonomy" id="318829"/>
    <lineage>
        <taxon>Eukaryota</taxon>
        <taxon>Fungi</taxon>
        <taxon>Dikarya</taxon>
        <taxon>Ascomycota</taxon>
        <taxon>Pezizomycotina</taxon>
        <taxon>Sordariomycetes</taxon>
        <taxon>Sordariomycetidae</taxon>
        <taxon>Magnaporthales</taxon>
        <taxon>Pyriculariaceae</taxon>
        <taxon>Pyricularia</taxon>
    </lineage>
</organism>
<feature type="region of interest" description="Disordered" evidence="1">
    <location>
        <begin position="1"/>
        <end position="20"/>
    </location>
</feature>
<proteinExistence type="predicted"/>
<evidence type="ECO:0000313" key="3">
    <source>
        <dbReference type="Proteomes" id="UP000294847"/>
    </source>
</evidence>
<feature type="compositionally biased region" description="Low complexity" evidence="1">
    <location>
        <begin position="178"/>
        <end position="202"/>
    </location>
</feature>
<evidence type="ECO:0000256" key="1">
    <source>
        <dbReference type="SAM" id="MobiDB-lite"/>
    </source>
</evidence>
<protein>
    <submittedName>
        <fullName evidence="2">Uncharacterized protein</fullName>
    </submittedName>
</protein>
<dbReference type="Proteomes" id="UP000294847">
    <property type="component" value="Chromosome 3"/>
</dbReference>
<dbReference type="AlphaFoldDB" id="A0A4P7NCD6"/>